<accession>A0A1S3AMR5</accession>
<reference evidence="4" key="1">
    <citation type="submission" date="2025-08" db="UniProtKB">
        <authorList>
            <consortium name="RefSeq"/>
        </authorList>
    </citation>
    <scope>IDENTIFICATION</scope>
</reference>
<dbReference type="OrthoDB" id="10262255at2759"/>
<sequence>MAYYGQCLQTVIKKLDQFQPGKDIPEHFLEEVATSLKALPLQKQAFTLEVLEGCLEHWTLLAVVVDAFYLRDGRLCLLADYSLFQAICYLATFQLDELGFQLFCDIIKSQALDKMYKFLGFFFEPLHLRTWIQDQWSLIYEPAHVRESWVEPLLRWQPKVQQLLCQLQETLAAKPPSHPAKGKATEPQEFRLTTPRPRAIPVPERVPCVPKPKPVPRSTYQPPRTQQLLELTKRSNRRKAEELLLNANVEELRCAMPRRQEEPPLQDSEKQPRPRLPPHIQASGKLTFFTPNDVPVKLNTAAILREGALYQRQVERELQRVDRLVDGAGDYSEFLEWQKKMLARDQAEQLVAGECRRLQGKLSHREAVLARQHLAQENRLRAEQKKEESAELQQRRVETRRRELEGRRELVEQVTEARENVKAAQGRLLRERQQTVQEVTEENRQLLQQSARAALEQQRQRCQLIVRMRALETQPQRKAKFVDLAQVPGYGLEGEMSVVELRERLALLRDAQERARDEKRDQIIRAKRVRSQELRNTLQQIALCRQASGRAAALRCEERKVRAAAPQGPQDERLQELRRALRDREAECACGAYPQVPPSRASHQPPRGQGEQQHWLELEQSRERRLRALQGGGRA</sequence>
<name>A0A1S3AMR5_ERIEU</name>
<dbReference type="PANTHER" id="PTHR34649:SF1">
    <property type="entry name" value="CILIA- AND FLAGELLA-ASSOCIATED PROTEIN 99"/>
    <property type="match status" value="1"/>
</dbReference>
<keyword evidence="4" id="KW-0969">Cilium</keyword>
<dbReference type="FunCoup" id="A0A1S3AMR5">
    <property type="interactions" value="2"/>
</dbReference>
<protein>
    <submittedName>
        <fullName evidence="4">Cilia- and flagella-associated protein 99 isoform X1</fullName>
    </submittedName>
</protein>
<dbReference type="InParanoid" id="A0A1S3AMR5"/>
<feature type="region of interest" description="Disordered" evidence="2">
    <location>
        <begin position="254"/>
        <end position="286"/>
    </location>
</feature>
<evidence type="ECO:0000313" key="4">
    <source>
        <dbReference type="RefSeq" id="XP_007537710.2"/>
    </source>
</evidence>
<dbReference type="eggNOG" id="ENOG502QTX0">
    <property type="taxonomic scope" value="Eukaryota"/>
</dbReference>
<organism evidence="3 4">
    <name type="scientific">Erinaceus europaeus</name>
    <name type="common">Western European hedgehog</name>
    <dbReference type="NCBI Taxonomy" id="9365"/>
    <lineage>
        <taxon>Eukaryota</taxon>
        <taxon>Metazoa</taxon>
        <taxon>Chordata</taxon>
        <taxon>Craniata</taxon>
        <taxon>Vertebrata</taxon>
        <taxon>Euteleostomi</taxon>
        <taxon>Mammalia</taxon>
        <taxon>Eutheria</taxon>
        <taxon>Laurasiatheria</taxon>
        <taxon>Eulipotyphla</taxon>
        <taxon>Erinaceidae</taxon>
        <taxon>Erinaceinae</taxon>
        <taxon>Erinaceus</taxon>
    </lineage>
</organism>
<dbReference type="Proteomes" id="UP001652624">
    <property type="component" value="Chromosome 3"/>
</dbReference>
<dbReference type="CTD" id="402160"/>
<proteinExistence type="predicted"/>
<evidence type="ECO:0000313" key="3">
    <source>
        <dbReference type="Proteomes" id="UP001652624"/>
    </source>
</evidence>
<feature type="region of interest" description="Disordered" evidence="2">
    <location>
        <begin position="201"/>
        <end position="222"/>
    </location>
</feature>
<keyword evidence="3" id="KW-1185">Reference proteome</keyword>
<feature type="compositionally biased region" description="Basic and acidic residues" evidence="2">
    <location>
        <begin position="254"/>
        <end position="272"/>
    </location>
</feature>
<keyword evidence="1" id="KW-0175">Coiled coil</keyword>
<feature type="compositionally biased region" description="Basic and acidic residues" evidence="2">
    <location>
        <begin position="614"/>
        <end position="623"/>
    </location>
</feature>
<dbReference type="GeneID" id="103126736"/>
<dbReference type="RefSeq" id="XP_007537710.2">
    <property type="nucleotide sequence ID" value="XM_007537648.2"/>
</dbReference>
<keyword evidence="4" id="KW-0966">Cell projection</keyword>
<keyword evidence="4" id="KW-0282">Flagellum</keyword>
<evidence type="ECO:0000256" key="2">
    <source>
        <dbReference type="SAM" id="MobiDB-lite"/>
    </source>
</evidence>
<dbReference type="InterPro" id="IPR039341">
    <property type="entry name" value="CFAP99"/>
</dbReference>
<feature type="coiled-coil region" evidence="1">
    <location>
        <begin position="375"/>
        <end position="456"/>
    </location>
</feature>
<dbReference type="PANTHER" id="PTHR34649">
    <property type="entry name" value="CILIA- AND FLAGELLA-ASSOCIATED PROTEIN 99"/>
    <property type="match status" value="1"/>
</dbReference>
<gene>
    <name evidence="4" type="primary">CFAP99</name>
</gene>
<dbReference type="AlphaFoldDB" id="A0A1S3AMR5"/>
<feature type="region of interest" description="Disordered" evidence="2">
    <location>
        <begin position="590"/>
        <end position="635"/>
    </location>
</feature>
<evidence type="ECO:0000256" key="1">
    <source>
        <dbReference type="SAM" id="Coils"/>
    </source>
</evidence>